<evidence type="ECO:0000256" key="3">
    <source>
        <dbReference type="ARBA" id="ARBA00022960"/>
    </source>
</evidence>
<feature type="coiled-coil region" evidence="6">
    <location>
        <begin position="76"/>
        <end position="106"/>
    </location>
</feature>
<accession>A0ABR7NIR6</accession>
<reference evidence="8 9" key="1">
    <citation type="submission" date="2020-08" db="EMBL/GenBank/DDBJ databases">
        <title>Genome public.</title>
        <authorList>
            <person name="Liu C."/>
            <person name="Sun Q."/>
        </authorList>
    </citation>
    <scope>NUCLEOTIDE SEQUENCE [LARGE SCALE GENOMIC DNA]</scope>
    <source>
        <strain evidence="8 9">BX1</strain>
    </source>
</reference>
<gene>
    <name evidence="8" type="primary">mreC</name>
    <name evidence="8" type="ORF">H8717_07775</name>
</gene>
<evidence type="ECO:0000313" key="9">
    <source>
        <dbReference type="Proteomes" id="UP000658131"/>
    </source>
</evidence>
<evidence type="ECO:0000256" key="1">
    <source>
        <dbReference type="ARBA" id="ARBA00009369"/>
    </source>
</evidence>
<dbReference type="InterPro" id="IPR007221">
    <property type="entry name" value="MreC"/>
</dbReference>
<comment type="function">
    <text evidence="5">Involved in formation and maintenance of cell shape.</text>
</comment>
<dbReference type="PANTHER" id="PTHR34138">
    <property type="entry name" value="CELL SHAPE-DETERMINING PROTEIN MREC"/>
    <property type="match status" value="1"/>
</dbReference>
<name>A0ABR7NIR6_9FIRM</name>
<evidence type="ECO:0000256" key="2">
    <source>
        <dbReference type="ARBA" id="ARBA00013855"/>
    </source>
</evidence>
<evidence type="ECO:0000256" key="6">
    <source>
        <dbReference type="SAM" id="Coils"/>
    </source>
</evidence>
<comment type="caution">
    <text evidence="8">The sequence shown here is derived from an EMBL/GenBank/DDBJ whole genome shotgun (WGS) entry which is preliminary data.</text>
</comment>
<evidence type="ECO:0000259" key="7">
    <source>
        <dbReference type="Pfam" id="PF04085"/>
    </source>
</evidence>
<dbReference type="PIRSF" id="PIRSF038471">
    <property type="entry name" value="MreC"/>
    <property type="match status" value="1"/>
</dbReference>
<evidence type="ECO:0000256" key="5">
    <source>
        <dbReference type="PIRNR" id="PIRNR038471"/>
    </source>
</evidence>
<dbReference type="RefSeq" id="WP_262399835.1">
    <property type="nucleotide sequence ID" value="NZ_JACRTB010000010.1"/>
</dbReference>
<dbReference type="Gene3D" id="2.40.10.340">
    <property type="entry name" value="Rod shape-determining protein MreC, domain 1"/>
    <property type="match status" value="1"/>
</dbReference>
<dbReference type="PANTHER" id="PTHR34138:SF1">
    <property type="entry name" value="CELL SHAPE-DETERMINING PROTEIN MREC"/>
    <property type="match status" value="1"/>
</dbReference>
<dbReference type="InterPro" id="IPR042177">
    <property type="entry name" value="Cell/Rod_1"/>
</dbReference>
<keyword evidence="6" id="KW-0175">Coiled coil</keyword>
<dbReference type="Proteomes" id="UP000658131">
    <property type="component" value="Unassembled WGS sequence"/>
</dbReference>
<sequence length="285" mass="30798">MGDFFKGTRFKILALILALVLAFTLRAAYSGTAVPMISQLTAWLMTPLQRASAGISYAVSDAAAGLFSGRRLAQENESLRDENAALRSMLVEYERTKSENEQLKEYLQIRDKNPDFDFEPAMVVGRDTASRFYSFTIDKGSNDGISVNDPVITEEGLVGLVSEVGFTYSKVLTILDVAIQVGAMDSVTREIGVTSGELPLAEQGMLLLSYLPRESQARPGDIIATTGIGGVFPRDLVIGSISELRPDSKGLSLNAVIQPPADLRAVRDVLVVKSFEGQAAPESTQ</sequence>
<keyword evidence="9" id="KW-1185">Reference proteome</keyword>
<dbReference type="InterPro" id="IPR042175">
    <property type="entry name" value="Cell/Rod_MreC_2"/>
</dbReference>
<dbReference type="InterPro" id="IPR055342">
    <property type="entry name" value="MreC_beta-barrel_core"/>
</dbReference>
<evidence type="ECO:0000256" key="4">
    <source>
        <dbReference type="ARBA" id="ARBA00032089"/>
    </source>
</evidence>
<organism evidence="8 9">
    <name type="scientific">Yanshouia hominis</name>
    <dbReference type="NCBI Taxonomy" id="2763673"/>
    <lineage>
        <taxon>Bacteria</taxon>
        <taxon>Bacillati</taxon>
        <taxon>Bacillota</taxon>
        <taxon>Clostridia</taxon>
        <taxon>Eubacteriales</taxon>
        <taxon>Oscillospiraceae</taxon>
        <taxon>Yanshouia</taxon>
    </lineage>
</organism>
<feature type="domain" description="Rod shape-determining protein MreC beta-barrel core" evidence="7">
    <location>
        <begin position="123"/>
        <end position="273"/>
    </location>
</feature>
<proteinExistence type="inferred from homology"/>
<keyword evidence="3 5" id="KW-0133">Cell shape</keyword>
<protein>
    <recommendedName>
        <fullName evidence="2 5">Cell shape-determining protein MreC</fullName>
    </recommendedName>
    <alternativeName>
        <fullName evidence="4 5">Cell shape protein MreC</fullName>
    </alternativeName>
</protein>
<dbReference type="Pfam" id="PF04085">
    <property type="entry name" value="MreC"/>
    <property type="match status" value="1"/>
</dbReference>
<comment type="similarity">
    <text evidence="1 5">Belongs to the MreC family.</text>
</comment>
<evidence type="ECO:0000313" key="8">
    <source>
        <dbReference type="EMBL" id="MBC8576303.1"/>
    </source>
</evidence>
<dbReference type="EMBL" id="JACRTB010000010">
    <property type="protein sequence ID" value="MBC8576303.1"/>
    <property type="molecule type" value="Genomic_DNA"/>
</dbReference>
<dbReference type="NCBIfam" id="TIGR00219">
    <property type="entry name" value="mreC"/>
    <property type="match status" value="1"/>
</dbReference>
<dbReference type="Gene3D" id="2.40.10.350">
    <property type="entry name" value="Rod shape-determining protein MreC, domain 2"/>
    <property type="match status" value="1"/>
</dbReference>